<name>A0ACB9R1N8_9MYRT</name>
<accession>A0ACB9R1N8</accession>
<evidence type="ECO:0000313" key="1">
    <source>
        <dbReference type="EMBL" id="KAI4372620.1"/>
    </source>
</evidence>
<protein>
    <submittedName>
        <fullName evidence="1">Uncharacterized protein</fullName>
    </submittedName>
</protein>
<evidence type="ECO:0000313" key="2">
    <source>
        <dbReference type="Proteomes" id="UP001057402"/>
    </source>
</evidence>
<sequence length="104" mass="10914">MKMCFAVRVTVALLSLLVAFSVIGIHGQSICNVTIAGLEQCLPSVKPPNPTPPTVSCCNALQSANFPCLCNYKDSPIIIAMGINIDLAMKLPAQCSIPGTPSHC</sequence>
<gene>
    <name evidence="1" type="ORF">MLD38_010828</name>
</gene>
<organism evidence="1 2">
    <name type="scientific">Melastoma candidum</name>
    <dbReference type="NCBI Taxonomy" id="119954"/>
    <lineage>
        <taxon>Eukaryota</taxon>
        <taxon>Viridiplantae</taxon>
        <taxon>Streptophyta</taxon>
        <taxon>Embryophyta</taxon>
        <taxon>Tracheophyta</taxon>
        <taxon>Spermatophyta</taxon>
        <taxon>Magnoliopsida</taxon>
        <taxon>eudicotyledons</taxon>
        <taxon>Gunneridae</taxon>
        <taxon>Pentapetalae</taxon>
        <taxon>rosids</taxon>
        <taxon>malvids</taxon>
        <taxon>Myrtales</taxon>
        <taxon>Melastomataceae</taxon>
        <taxon>Melastomatoideae</taxon>
        <taxon>Melastomateae</taxon>
        <taxon>Melastoma</taxon>
    </lineage>
</organism>
<keyword evidence="2" id="KW-1185">Reference proteome</keyword>
<dbReference type="Proteomes" id="UP001057402">
    <property type="component" value="Chromosome 4"/>
</dbReference>
<proteinExistence type="predicted"/>
<comment type="caution">
    <text evidence="1">The sequence shown here is derived from an EMBL/GenBank/DDBJ whole genome shotgun (WGS) entry which is preliminary data.</text>
</comment>
<dbReference type="EMBL" id="CM042883">
    <property type="protein sequence ID" value="KAI4372620.1"/>
    <property type="molecule type" value="Genomic_DNA"/>
</dbReference>
<reference evidence="2" key="1">
    <citation type="journal article" date="2023" name="Front. Plant Sci.">
        <title>Chromosomal-level genome assembly of Melastoma candidum provides insights into trichome evolution.</title>
        <authorList>
            <person name="Zhong Y."/>
            <person name="Wu W."/>
            <person name="Sun C."/>
            <person name="Zou P."/>
            <person name="Liu Y."/>
            <person name="Dai S."/>
            <person name="Zhou R."/>
        </authorList>
    </citation>
    <scope>NUCLEOTIDE SEQUENCE [LARGE SCALE GENOMIC DNA]</scope>
</reference>